<dbReference type="SUPFAM" id="SSF51395">
    <property type="entry name" value="FMN-linked oxidoreductases"/>
    <property type="match status" value="1"/>
</dbReference>
<accession>A0ABQ6FF90</accession>
<dbReference type="InterPro" id="IPR000262">
    <property type="entry name" value="FMN-dep_DH"/>
</dbReference>
<evidence type="ECO:0000256" key="4">
    <source>
        <dbReference type="ARBA" id="ARBA00023002"/>
    </source>
</evidence>
<dbReference type="Gene3D" id="3.20.20.70">
    <property type="entry name" value="Aldolase class I"/>
    <property type="match status" value="1"/>
</dbReference>
<dbReference type="PANTHER" id="PTHR10578">
    <property type="entry name" value="S -2-HYDROXY-ACID OXIDASE-RELATED"/>
    <property type="match status" value="1"/>
</dbReference>
<name>A0ABQ6FF90_9RHOO</name>
<evidence type="ECO:0000313" key="8">
    <source>
        <dbReference type="Proteomes" id="UP001157167"/>
    </source>
</evidence>
<dbReference type="InterPro" id="IPR012133">
    <property type="entry name" value="Alpha-hydoxy_acid_DH_FMN"/>
</dbReference>
<protein>
    <submittedName>
        <fullName evidence="7">Alpha-hydroxy-acid oxidizing enzyme</fullName>
    </submittedName>
</protein>
<dbReference type="PIRSF" id="PIRSF000138">
    <property type="entry name" value="Al-hdrx_acd_dh"/>
    <property type="match status" value="1"/>
</dbReference>
<dbReference type="Pfam" id="PF01070">
    <property type="entry name" value="FMN_dh"/>
    <property type="match status" value="1"/>
</dbReference>
<proteinExistence type="inferred from homology"/>
<dbReference type="EMBL" id="BSPX01000067">
    <property type="protein sequence ID" value="GLT23969.1"/>
    <property type="molecule type" value="Genomic_DNA"/>
</dbReference>
<reference evidence="8" key="1">
    <citation type="journal article" date="2019" name="Int. J. Syst. Evol. Microbiol.">
        <title>The Global Catalogue of Microorganisms (GCM) 10K type strain sequencing project: providing services to taxonomists for standard genome sequencing and annotation.</title>
        <authorList>
            <consortium name="The Broad Institute Genomics Platform"/>
            <consortium name="The Broad Institute Genome Sequencing Center for Infectious Disease"/>
            <person name="Wu L."/>
            <person name="Ma J."/>
        </authorList>
    </citation>
    <scope>NUCLEOTIDE SEQUENCE [LARGE SCALE GENOMIC DNA]</scope>
    <source>
        <strain evidence="8">NBRC 102407</strain>
    </source>
</reference>
<keyword evidence="8" id="KW-1185">Reference proteome</keyword>
<dbReference type="Proteomes" id="UP001157167">
    <property type="component" value="Unassembled WGS sequence"/>
</dbReference>
<comment type="caution">
    <text evidence="7">The sequence shown here is derived from an EMBL/GenBank/DDBJ whole genome shotgun (WGS) entry which is preliminary data.</text>
</comment>
<dbReference type="PANTHER" id="PTHR10578:SF107">
    <property type="entry name" value="2-HYDROXYACID OXIDASE 1"/>
    <property type="match status" value="1"/>
</dbReference>
<dbReference type="PROSITE" id="PS51349">
    <property type="entry name" value="FMN_HYDROXY_ACID_DH_2"/>
    <property type="match status" value="1"/>
</dbReference>
<gene>
    <name evidence="7" type="ORF">GCM10007933_34400</name>
</gene>
<evidence type="ECO:0000259" key="6">
    <source>
        <dbReference type="PROSITE" id="PS51349"/>
    </source>
</evidence>
<feature type="domain" description="FMN hydroxy acid dehydrogenase" evidence="6">
    <location>
        <begin position="1"/>
        <end position="360"/>
    </location>
</feature>
<keyword evidence="4" id="KW-0560">Oxidoreductase</keyword>
<sequence>MPAPISLDDHEALARTVLDDNAWAYFAGGAADEICMAANRQAWNALRLLPRVLRPTAGGHTRVELLGRTLAHPILLAPVAYQRMAHPDGELATAVAASAQEAGFVLSTQSSLLLETVARAVRDDADRGPMWMQLYLQHDAGFNRELVQRAEAAGYEALVLTVDAPCHGARDRERRADFHLPPGISAVNLATLPPRTAPVLRPGNSALFDDLLHIAPTWDDIARLQAQTRLPVILKGILHPDDARQAAHLQVGGIIVSNHGGRTLDSAPPTAELLPRIADVLAGHLPMLVDGGIRRGTDVLKAMALGASAVLVGRPYIFGLANAGAQGVAHVIRLLRDELEIAMALCGVTTLDDLPDDLLI</sequence>
<dbReference type="InterPro" id="IPR037396">
    <property type="entry name" value="FMN_HAD"/>
</dbReference>
<evidence type="ECO:0000313" key="7">
    <source>
        <dbReference type="EMBL" id="GLT23969.1"/>
    </source>
</evidence>
<comment type="similarity">
    <text evidence="5">Belongs to the FMN-dependent alpha-hydroxy acid dehydrogenase family.</text>
</comment>
<keyword evidence="2" id="KW-0285">Flavoprotein</keyword>
<dbReference type="RefSeq" id="WP_284189132.1">
    <property type="nucleotide sequence ID" value="NZ_BSPX01000067.1"/>
</dbReference>
<evidence type="ECO:0000256" key="5">
    <source>
        <dbReference type="ARBA" id="ARBA00024042"/>
    </source>
</evidence>
<evidence type="ECO:0000256" key="1">
    <source>
        <dbReference type="ARBA" id="ARBA00001917"/>
    </source>
</evidence>
<dbReference type="InterPro" id="IPR013785">
    <property type="entry name" value="Aldolase_TIM"/>
</dbReference>
<evidence type="ECO:0000256" key="2">
    <source>
        <dbReference type="ARBA" id="ARBA00022630"/>
    </source>
</evidence>
<organism evidence="7 8">
    <name type="scientific">Zoogloea oryzae</name>
    <dbReference type="NCBI Taxonomy" id="310767"/>
    <lineage>
        <taxon>Bacteria</taxon>
        <taxon>Pseudomonadati</taxon>
        <taxon>Pseudomonadota</taxon>
        <taxon>Betaproteobacteria</taxon>
        <taxon>Rhodocyclales</taxon>
        <taxon>Zoogloeaceae</taxon>
        <taxon>Zoogloea</taxon>
    </lineage>
</organism>
<dbReference type="CDD" id="cd02809">
    <property type="entry name" value="alpha_hydroxyacid_oxid_FMN"/>
    <property type="match status" value="1"/>
</dbReference>
<evidence type="ECO:0000256" key="3">
    <source>
        <dbReference type="ARBA" id="ARBA00022643"/>
    </source>
</evidence>
<comment type="cofactor">
    <cofactor evidence="1">
        <name>FMN</name>
        <dbReference type="ChEBI" id="CHEBI:58210"/>
    </cofactor>
</comment>
<keyword evidence="3" id="KW-0288">FMN</keyword>